<keyword evidence="3" id="KW-1185">Reference proteome</keyword>
<dbReference type="EMBL" id="JANBPK010000845">
    <property type="protein sequence ID" value="KAJ2930348.1"/>
    <property type="molecule type" value="Genomic_DNA"/>
</dbReference>
<name>A0A9W8JGF3_9AGAR</name>
<dbReference type="InterPro" id="IPR032675">
    <property type="entry name" value="LRR_dom_sf"/>
</dbReference>
<dbReference type="Proteomes" id="UP001140091">
    <property type="component" value="Unassembled WGS sequence"/>
</dbReference>
<organism evidence="2 3">
    <name type="scientific">Candolleomyces eurysporus</name>
    <dbReference type="NCBI Taxonomy" id="2828524"/>
    <lineage>
        <taxon>Eukaryota</taxon>
        <taxon>Fungi</taxon>
        <taxon>Dikarya</taxon>
        <taxon>Basidiomycota</taxon>
        <taxon>Agaricomycotina</taxon>
        <taxon>Agaricomycetes</taxon>
        <taxon>Agaricomycetidae</taxon>
        <taxon>Agaricales</taxon>
        <taxon>Agaricineae</taxon>
        <taxon>Psathyrellaceae</taxon>
        <taxon>Candolleomyces</taxon>
    </lineage>
</organism>
<evidence type="ECO:0008006" key="4">
    <source>
        <dbReference type="Google" id="ProtNLM"/>
    </source>
</evidence>
<evidence type="ECO:0000313" key="3">
    <source>
        <dbReference type="Proteomes" id="UP001140091"/>
    </source>
</evidence>
<dbReference type="AlphaFoldDB" id="A0A9W8JGF3"/>
<dbReference type="Gene3D" id="3.80.10.10">
    <property type="entry name" value="Ribonuclease Inhibitor"/>
    <property type="match status" value="1"/>
</dbReference>
<comment type="caution">
    <text evidence="2">The sequence shown here is derived from an EMBL/GenBank/DDBJ whole genome shotgun (WGS) entry which is preliminary data.</text>
</comment>
<feature type="region of interest" description="Disordered" evidence="1">
    <location>
        <begin position="526"/>
        <end position="551"/>
    </location>
</feature>
<evidence type="ECO:0000313" key="2">
    <source>
        <dbReference type="EMBL" id="KAJ2930348.1"/>
    </source>
</evidence>
<accession>A0A9W8JGF3</accession>
<evidence type="ECO:0000256" key="1">
    <source>
        <dbReference type="SAM" id="MobiDB-lite"/>
    </source>
</evidence>
<proteinExistence type="predicted"/>
<dbReference type="OrthoDB" id="2904092at2759"/>
<feature type="non-terminal residue" evidence="2">
    <location>
        <position position="635"/>
    </location>
</feature>
<reference evidence="2" key="1">
    <citation type="submission" date="2022-06" db="EMBL/GenBank/DDBJ databases">
        <title>Genome Sequence of Candolleomyces eurysporus.</title>
        <authorList>
            <person name="Buettner E."/>
        </authorList>
    </citation>
    <scope>NUCLEOTIDE SEQUENCE</scope>
    <source>
        <strain evidence="2">VTCC 930004</strain>
    </source>
</reference>
<sequence>MASTSPFIAHLDTNYVPSSNEIRYIQSLVEERQKLVDALDKEIQVLANRREEHATFVKKHSDLLSPIRRVPNDILSFIFLTCLPLNSPTRRPTKLSNDHPAVVLSHVCQRWRQLALNTALLWTVIDIDIPSLPDAGECMFQGEMSWWERRLEAIDEMTRTWISRSANCTLTVSFSGGLPGRHFFREEALCAAASQSVSSIVDALCDVSSRWKSLYLSLTVEEELSAVTGFLRVPNNDVPLLENLAVNVAFTSGFFTQPSSRLKSVEFSSGAGLVKAASLRRLSTGRLWGSPFSLSINWAALTEISLGALFRPTDPAFPFAVLARCPNLIRCSVTFLAIHYNTTPPIPNSTGSVIARPIQFINGELSLPRLQVLEIRGSEPPLGLASRLHLPSLRQVYLSCPLRNPEQSGAIELIRKFGDNLTDVTLTSWCFTESTVTHVLEHLPNVVSLRFTADAPLSQPGPQPAVLDSVLDHLTPKSVGNAGDSVTGDVRGGCYCPNLKKFGCRINKGLGFSAAALIRFIASRRKTRSPSPGSDMIQHENEPLTPSRTDSETAQLDSVVLALPSGKPRKTMREVLEEMGVDLEGMVLITAYKTSHSDHAWLMKLQYDLDPGLIDHDDYVSIMGPFKQTLGDWIL</sequence>
<gene>
    <name evidence="2" type="ORF">H1R20_g6769</name>
</gene>
<protein>
    <recommendedName>
        <fullName evidence="4">F-box domain-containing protein</fullName>
    </recommendedName>
</protein>